<evidence type="ECO:0000256" key="2">
    <source>
        <dbReference type="ARBA" id="ARBA00022630"/>
    </source>
</evidence>
<dbReference type="GO" id="GO:0004174">
    <property type="term" value="F:electron-transferring-flavoprotein dehydrogenase activity"/>
    <property type="evidence" value="ECO:0007669"/>
    <property type="project" value="TreeGrafter"/>
</dbReference>
<proteinExistence type="inferred from homology"/>
<evidence type="ECO:0000256" key="1">
    <source>
        <dbReference type="ARBA" id="ARBA00006442"/>
    </source>
</evidence>
<dbReference type="SUPFAM" id="SSF51905">
    <property type="entry name" value="FAD/NAD(P)-binding domain"/>
    <property type="match status" value="1"/>
</dbReference>
<dbReference type="GO" id="GO:0050660">
    <property type="term" value="F:flavin adenine dinucleotide binding"/>
    <property type="evidence" value="ECO:0007669"/>
    <property type="project" value="TreeGrafter"/>
</dbReference>
<feature type="transmembrane region" description="Helical" evidence="5">
    <location>
        <begin position="45"/>
        <end position="65"/>
    </location>
</feature>
<dbReference type="Proteomes" id="UP000310158">
    <property type="component" value="Unassembled WGS sequence"/>
</dbReference>
<sequence>MSPDCLVSGNPDVTGIGMRVSLYFQSLSTVVLSFVFASRNRFPPAAAAWCVEFYTTSAIILATIVQRRQISLFHEFAAFNLAYLSFFAAFIGIHCETFYSGDFDRYDAGVSAVYIPASRPQAGGVWIYTHFPATLVVAIEAGTIVTLQTTRTAHLPQNKRITIVQSGPLPLHRTYPNHFRDRIAREMRARGITFVFNDHLDQITPEEGFVTTRSGLPLRADLVISSFGARPATDFIKTLGTDTLTPSGLVRTRPTLELIAHPRVFCAGDVVDNEERNGLIKYERHAAVIVANVLSVLRSKPCASVYEGSIEVIGISMGKDGGVTYVEYLWGIILGNWFTRRRQSKELFVSWGRRRMGYDD</sequence>
<feature type="transmembrane region" description="Helical" evidence="5">
    <location>
        <begin position="72"/>
        <end position="93"/>
    </location>
</feature>
<protein>
    <recommendedName>
        <fullName evidence="6">FAD/NAD(P)-binding domain-containing protein</fullName>
    </recommendedName>
</protein>
<dbReference type="Gene3D" id="3.50.50.100">
    <property type="match status" value="1"/>
</dbReference>
<dbReference type="PANTHER" id="PTHR43735">
    <property type="entry name" value="APOPTOSIS-INDUCING FACTOR 1"/>
    <property type="match status" value="1"/>
</dbReference>
<feature type="domain" description="FAD/NAD(P)-binding" evidence="6">
    <location>
        <begin position="158"/>
        <end position="274"/>
    </location>
</feature>
<reference evidence="7 8" key="1">
    <citation type="submission" date="2019-02" db="EMBL/GenBank/DDBJ databases">
        <title>Genome sequencing of the rare red list fungi Bondarzewia mesenterica.</title>
        <authorList>
            <person name="Buettner E."/>
            <person name="Kellner H."/>
        </authorList>
    </citation>
    <scope>NUCLEOTIDE SEQUENCE [LARGE SCALE GENOMIC DNA]</scope>
    <source>
        <strain evidence="7 8">DSM 108281</strain>
    </source>
</reference>
<keyword evidence="5" id="KW-0812">Transmembrane</keyword>
<gene>
    <name evidence="7" type="ORF">EW146_g3131</name>
</gene>
<evidence type="ECO:0000313" key="8">
    <source>
        <dbReference type="Proteomes" id="UP000310158"/>
    </source>
</evidence>
<keyword evidence="3" id="KW-0274">FAD</keyword>
<dbReference type="InterPro" id="IPR036188">
    <property type="entry name" value="FAD/NAD-bd_sf"/>
</dbReference>
<comment type="similarity">
    <text evidence="1">Belongs to the FAD-dependent oxidoreductase family.</text>
</comment>
<keyword evidence="5" id="KW-1133">Transmembrane helix</keyword>
<keyword evidence="4" id="KW-0560">Oxidoreductase</keyword>
<name>A0A4S4LYS3_9AGAM</name>
<organism evidence="7 8">
    <name type="scientific">Bondarzewia mesenterica</name>
    <dbReference type="NCBI Taxonomy" id="1095465"/>
    <lineage>
        <taxon>Eukaryota</taxon>
        <taxon>Fungi</taxon>
        <taxon>Dikarya</taxon>
        <taxon>Basidiomycota</taxon>
        <taxon>Agaricomycotina</taxon>
        <taxon>Agaricomycetes</taxon>
        <taxon>Russulales</taxon>
        <taxon>Bondarzewiaceae</taxon>
        <taxon>Bondarzewia</taxon>
    </lineage>
</organism>
<dbReference type="OrthoDB" id="202203at2759"/>
<keyword evidence="2" id="KW-0285">Flavoprotein</keyword>
<accession>A0A4S4LYS3</accession>
<keyword evidence="5" id="KW-0472">Membrane</keyword>
<dbReference type="Pfam" id="PF07992">
    <property type="entry name" value="Pyr_redox_2"/>
    <property type="match status" value="1"/>
</dbReference>
<evidence type="ECO:0000256" key="5">
    <source>
        <dbReference type="SAM" id="Phobius"/>
    </source>
</evidence>
<feature type="transmembrane region" description="Helical" evidence="5">
    <location>
        <begin position="20"/>
        <end position="39"/>
    </location>
</feature>
<dbReference type="PANTHER" id="PTHR43735:SF3">
    <property type="entry name" value="FERROPTOSIS SUPPRESSOR PROTEIN 1"/>
    <property type="match status" value="1"/>
</dbReference>
<dbReference type="EMBL" id="SGPL01000098">
    <property type="protein sequence ID" value="THH17742.1"/>
    <property type="molecule type" value="Genomic_DNA"/>
</dbReference>
<dbReference type="GO" id="GO:0005737">
    <property type="term" value="C:cytoplasm"/>
    <property type="evidence" value="ECO:0007669"/>
    <property type="project" value="TreeGrafter"/>
</dbReference>
<evidence type="ECO:0000256" key="4">
    <source>
        <dbReference type="ARBA" id="ARBA00023002"/>
    </source>
</evidence>
<dbReference type="AlphaFoldDB" id="A0A4S4LYS3"/>
<evidence type="ECO:0000313" key="7">
    <source>
        <dbReference type="EMBL" id="THH17742.1"/>
    </source>
</evidence>
<keyword evidence="8" id="KW-1185">Reference proteome</keyword>
<evidence type="ECO:0000259" key="6">
    <source>
        <dbReference type="Pfam" id="PF07992"/>
    </source>
</evidence>
<comment type="caution">
    <text evidence="7">The sequence shown here is derived from an EMBL/GenBank/DDBJ whole genome shotgun (WGS) entry which is preliminary data.</text>
</comment>
<dbReference type="InterPro" id="IPR023753">
    <property type="entry name" value="FAD/NAD-binding_dom"/>
</dbReference>
<evidence type="ECO:0000256" key="3">
    <source>
        <dbReference type="ARBA" id="ARBA00022827"/>
    </source>
</evidence>